<organism evidence="2 3">
    <name type="scientific">Hesseltinella vesiculosa</name>
    <dbReference type="NCBI Taxonomy" id="101127"/>
    <lineage>
        <taxon>Eukaryota</taxon>
        <taxon>Fungi</taxon>
        <taxon>Fungi incertae sedis</taxon>
        <taxon>Mucoromycota</taxon>
        <taxon>Mucoromycotina</taxon>
        <taxon>Mucoromycetes</taxon>
        <taxon>Mucorales</taxon>
        <taxon>Cunninghamellaceae</taxon>
        <taxon>Hesseltinella</taxon>
    </lineage>
</organism>
<evidence type="ECO:0000313" key="3">
    <source>
        <dbReference type="Proteomes" id="UP000242146"/>
    </source>
</evidence>
<dbReference type="AlphaFoldDB" id="A0A1X2GUI1"/>
<sequence length="82" mass="8842">MSHYDPCAFCFCPLHGSDTTPTQTSPSPIGTASTPNASTKWRKAPHVPTPAEKVTIVCLGMARLVVERSVAKLMAWPTICEN</sequence>
<proteinExistence type="predicted"/>
<keyword evidence="3" id="KW-1185">Reference proteome</keyword>
<feature type="region of interest" description="Disordered" evidence="1">
    <location>
        <begin position="19"/>
        <end position="46"/>
    </location>
</feature>
<reference evidence="2 3" key="1">
    <citation type="submission" date="2016-07" db="EMBL/GenBank/DDBJ databases">
        <title>Pervasive Adenine N6-methylation of Active Genes in Fungi.</title>
        <authorList>
            <consortium name="DOE Joint Genome Institute"/>
            <person name="Mondo S.J."/>
            <person name="Dannebaum R.O."/>
            <person name="Kuo R.C."/>
            <person name="Labutti K."/>
            <person name="Haridas S."/>
            <person name="Kuo A."/>
            <person name="Salamov A."/>
            <person name="Ahrendt S.R."/>
            <person name="Lipzen A."/>
            <person name="Sullivan W."/>
            <person name="Andreopoulos W.B."/>
            <person name="Clum A."/>
            <person name="Lindquist E."/>
            <person name="Daum C."/>
            <person name="Ramamoorthy G.K."/>
            <person name="Gryganskyi A."/>
            <person name="Culley D."/>
            <person name="Magnuson J.K."/>
            <person name="James T.Y."/>
            <person name="O'Malley M.A."/>
            <person name="Stajich J.E."/>
            <person name="Spatafora J.W."/>
            <person name="Visel A."/>
            <person name="Grigoriev I.V."/>
        </authorList>
    </citation>
    <scope>NUCLEOTIDE SEQUENCE [LARGE SCALE GENOMIC DNA]</scope>
    <source>
        <strain evidence="2 3">NRRL 3301</strain>
    </source>
</reference>
<gene>
    <name evidence="2" type="ORF">DM01DRAFT_326031</name>
</gene>
<dbReference type="EMBL" id="MCGT01000003">
    <property type="protein sequence ID" value="ORX61673.1"/>
    <property type="molecule type" value="Genomic_DNA"/>
</dbReference>
<evidence type="ECO:0000313" key="2">
    <source>
        <dbReference type="EMBL" id="ORX61673.1"/>
    </source>
</evidence>
<accession>A0A1X2GUI1</accession>
<feature type="compositionally biased region" description="Low complexity" evidence="1">
    <location>
        <begin position="19"/>
        <end position="28"/>
    </location>
</feature>
<comment type="caution">
    <text evidence="2">The sequence shown here is derived from an EMBL/GenBank/DDBJ whole genome shotgun (WGS) entry which is preliminary data.</text>
</comment>
<dbReference type="Proteomes" id="UP000242146">
    <property type="component" value="Unassembled WGS sequence"/>
</dbReference>
<protein>
    <submittedName>
        <fullName evidence="2">Uncharacterized protein</fullName>
    </submittedName>
</protein>
<evidence type="ECO:0000256" key="1">
    <source>
        <dbReference type="SAM" id="MobiDB-lite"/>
    </source>
</evidence>
<feature type="compositionally biased region" description="Polar residues" evidence="1">
    <location>
        <begin position="30"/>
        <end position="39"/>
    </location>
</feature>
<name>A0A1X2GUI1_9FUNG</name>